<dbReference type="AlphaFoldDB" id="A0A9Q1IT07"/>
<evidence type="ECO:0000313" key="3">
    <source>
        <dbReference type="Proteomes" id="UP001152622"/>
    </source>
</evidence>
<comment type="caution">
    <text evidence="2">The sequence shown here is derived from an EMBL/GenBank/DDBJ whole genome shotgun (WGS) entry which is preliminary data.</text>
</comment>
<organism evidence="2 3">
    <name type="scientific">Synaphobranchus kaupii</name>
    <name type="common">Kaup's arrowtooth eel</name>
    <dbReference type="NCBI Taxonomy" id="118154"/>
    <lineage>
        <taxon>Eukaryota</taxon>
        <taxon>Metazoa</taxon>
        <taxon>Chordata</taxon>
        <taxon>Craniata</taxon>
        <taxon>Vertebrata</taxon>
        <taxon>Euteleostomi</taxon>
        <taxon>Actinopterygii</taxon>
        <taxon>Neopterygii</taxon>
        <taxon>Teleostei</taxon>
        <taxon>Anguilliformes</taxon>
        <taxon>Synaphobranchidae</taxon>
        <taxon>Synaphobranchus</taxon>
    </lineage>
</organism>
<dbReference type="EMBL" id="JAINUF010000008">
    <property type="protein sequence ID" value="KAJ8352285.1"/>
    <property type="molecule type" value="Genomic_DNA"/>
</dbReference>
<dbReference type="Proteomes" id="UP001152622">
    <property type="component" value="Chromosome 8"/>
</dbReference>
<protein>
    <recommendedName>
        <fullName evidence="1">DDE-1 domain-containing protein</fullName>
    </recommendedName>
</protein>
<proteinExistence type="predicted"/>
<evidence type="ECO:0000313" key="2">
    <source>
        <dbReference type="EMBL" id="KAJ8352285.1"/>
    </source>
</evidence>
<dbReference type="OrthoDB" id="3911590at2759"/>
<evidence type="ECO:0000259" key="1">
    <source>
        <dbReference type="Pfam" id="PF03184"/>
    </source>
</evidence>
<dbReference type="GO" id="GO:0003676">
    <property type="term" value="F:nucleic acid binding"/>
    <property type="evidence" value="ECO:0007669"/>
    <property type="project" value="InterPro"/>
</dbReference>
<name>A0A9Q1IT07_SYNKA</name>
<dbReference type="Pfam" id="PF03184">
    <property type="entry name" value="DDE_1"/>
    <property type="match status" value="1"/>
</dbReference>
<dbReference type="InterPro" id="IPR004875">
    <property type="entry name" value="DDE_SF_endonuclease_dom"/>
</dbReference>
<keyword evidence="3" id="KW-1185">Reference proteome</keyword>
<sequence length="185" mass="20898">MFVQQLPKNDPRPLLLLLDGHSSHTYNMPFLNLMKEKNMHILCYPPHTTHALQPADKALFRSLKHHCMGKSSHRKKCPGRFRRTEMFPLNKDAIDQRIYAPSITTERALPPTVSGLPAAAALPPTVPDLPEEPLGLYTFTDDDQEVVEEVVLEFLQEEETSLYSVLTQEEASCQDEQPSSSTVSE</sequence>
<reference evidence="2" key="1">
    <citation type="journal article" date="2023" name="Science">
        <title>Genome structures resolve the early diversification of teleost fishes.</title>
        <authorList>
            <person name="Parey E."/>
            <person name="Louis A."/>
            <person name="Montfort J."/>
            <person name="Bouchez O."/>
            <person name="Roques C."/>
            <person name="Iampietro C."/>
            <person name="Lluch J."/>
            <person name="Castinel A."/>
            <person name="Donnadieu C."/>
            <person name="Desvignes T."/>
            <person name="Floi Bucao C."/>
            <person name="Jouanno E."/>
            <person name="Wen M."/>
            <person name="Mejri S."/>
            <person name="Dirks R."/>
            <person name="Jansen H."/>
            <person name="Henkel C."/>
            <person name="Chen W.J."/>
            <person name="Zahm M."/>
            <person name="Cabau C."/>
            <person name="Klopp C."/>
            <person name="Thompson A.W."/>
            <person name="Robinson-Rechavi M."/>
            <person name="Braasch I."/>
            <person name="Lecointre G."/>
            <person name="Bobe J."/>
            <person name="Postlethwait J.H."/>
            <person name="Berthelot C."/>
            <person name="Roest Crollius H."/>
            <person name="Guiguen Y."/>
        </authorList>
    </citation>
    <scope>NUCLEOTIDE SEQUENCE</scope>
    <source>
        <strain evidence="2">WJC10195</strain>
    </source>
</reference>
<feature type="domain" description="DDE-1" evidence="1">
    <location>
        <begin position="2"/>
        <end position="66"/>
    </location>
</feature>
<accession>A0A9Q1IT07</accession>
<gene>
    <name evidence="2" type="ORF">SKAU_G00237610</name>
</gene>